<dbReference type="PANTHER" id="PTHR45649">
    <property type="entry name" value="AMINO-ACID PERMEASE BAT1"/>
    <property type="match status" value="1"/>
</dbReference>
<dbReference type="Gene3D" id="1.20.1740.10">
    <property type="entry name" value="Amino acid/polyamine transporter I"/>
    <property type="match status" value="1"/>
</dbReference>
<dbReference type="PROSITE" id="PS50157">
    <property type="entry name" value="ZINC_FINGER_C2H2_2"/>
    <property type="match status" value="1"/>
</dbReference>
<feature type="transmembrane region" description="Helical" evidence="7">
    <location>
        <begin position="175"/>
        <end position="194"/>
    </location>
</feature>
<accession>A0AAD9SJD6</accession>
<feature type="transmembrane region" description="Helical" evidence="7">
    <location>
        <begin position="415"/>
        <end position="437"/>
    </location>
</feature>
<keyword evidence="2" id="KW-0813">Transport</keyword>
<keyword evidence="4 7" id="KW-1133">Transmembrane helix</keyword>
<feature type="transmembrane region" description="Helical" evidence="7">
    <location>
        <begin position="339"/>
        <end position="358"/>
    </location>
</feature>
<dbReference type="InterPro" id="IPR013087">
    <property type="entry name" value="Znf_C2H2_type"/>
</dbReference>
<dbReference type="GO" id="GO:0008270">
    <property type="term" value="F:zinc ion binding"/>
    <property type="evidence" value="ECO:0007669"/>
    <property type="project" value="UniProtKB-KW"/>
</dbReference>
<feature type="transmembrane region" description="Helical" evidence="7">
    <location>
        <begin position="489"/>
        <end position="508"/>
    </location>
</feature>
<sequence length="861" mass="93869">MGFVMEVSEKSDFVSSPAAPGSLVMDSTSDFSADQRDMQRMGKKQEFKRNFNWFSSIAFTSCTMGTWEFVFINNFQSLVDGGRAGMFWSYCWVIFGQFFVVLSLAEMSSMAPTAGGQYHWVSEFSPQSIQKISSYASGWLSALCWQSFVASDCIFTAQLLMAAVSIGNPGFSPELWQTSLLAMLIGVMVTSLNIWCSKRLPVIENFFVFLHIACFVIVVVILGVTSQKTSARQVFLEVTDNGGNYPTLGLAVMVGQVSAMWNVCASDAVAHISEEVKDASIIAPRAMFWSFALNAPIAFAIMLMFLFTVPDVTAATTEYTFPFLSILASSSLPPAGGQAITSLMVILVFMISVSTFASTSRQCFAFARDQGFPASDWLRRVDPALNVPRNSCIFTFGFTIVMCLVYLGSSVAFNAILSIGIVALMGTYGLSTGCVLYRRLRWPETLPPVRWSLGRWGILVNGIGVSYASFAFFWSFWPIYYSPTPETMNWAVAMFGGVMLLAVVAYFVRGRKLYEGPYNTGHQFSANDAGWDAFDPGLAPFLSTMDQSEAWNQPASAATRQPVESTAALPPNTESVSLHAKAGFTGVRELSPTCYTRLPHTCVACSASFPRNNQLERHAAENNHKAYLCTCGKAFTRASALRRHIEEFTQARKHDCPLCDHKFKRSGHVEQHLRLAHKKPDDVIKDLLAAQTSKPLEGRNQASTSSVAGPATGFTNTQAGYPVVLTGGPWTESTGFHPTVPFDNPVSQPGNFSDLVFGLLDPGTGSVADSPAFMPRGFVAQAAEFHVYPAGAEAATQTRFTGNFAPDLADNPAAHPDENLSLLDPNLASVTVGPADGFRMPALENDCMEGFYDVDLDVFGL</sequence>
<keyword evidence="3 7" id="KW-0812">Transmembrane</keyword>
<dbReference type="SMART" id="SM00355">
    <property type="entry name" value="ZnF_C2H2"/>
    <property type="match status" value="2"/>
</dbReference>
<dbReference type="PANTHER" id="PTHR45649:SF4">
    <property type="entry name" value="TRANSPORTER, PUTATIVE (EUROFUNG)-RELATED"/>
    <property type="match status" value="1"/>
</dbReference>
<evidence type="ECO:0000256" key="2">
    <source>
        <dbReference type="ARBA" id="ARBA00022448"/>
    </source>
</evidence>
<feature type="transmembrane region" description="Helical" evidence="7">
    <location>
        <begin position="245"/>
        <end position="265"/>
    </location>
</feature>
<evidence type="ECO:0000256" key="7">
    <source>
        <dbReference type="SAM" id="Phobius"/>
    </source>
</evidence>
<feature type="transmembrane region" description="Helical" evidence="7">
    <location>
        <begin position="392"/>
        <end position="409"/>
    </location>
</feature>
<keyword evidence="10" id="KW-1185">Reference proteome</keyword>
<keyword evidence="6" id="KW-0862">Zinc</keyword>
<proteinExistence type="predicted"/>
<dbReference type="InterPro" id="IPR002293">
    <property type="entry name" value="AA/rel_permease1"/>
</dbReference>
<protein>
    <recommendedName>
        <fullName evidence="8">C2H2-type domain-containing protein</fullName>
    </recommendedName>
</protein>
<dbReference type="Proteomes" id="UP001265746">
    <property type="component" value="Unassembled WGS sequence"/>
</dbReference>
<feature type="transmembrane region" description="Helical" evidence="7">
    <location>
        <begin position="206"/>
        <end position="225"/>
    </location>
</feature>
<evidence type="ECO:0000256" key="1">
    <source>
        <dbReference type="ARBA" id="ARBA00004141"/>
    </source>
</evidence>
<dbReference type="SUPFAM" id="SSF57667">
    <property type="entry name" value="beta-beta-alpha zinc fingers"/>
    <property type="match status" value="1"/>
</dbReference>
<dbReference type="AlphaFoldDB" id="A0AAD9SJD6"/>
<dbReference type="Pfam" id="PF13520">
    <property type="entry name" value="AA_permease_2"/>
    <property type="match status" value="1"/>
</dbReference>
<feature type="transmembrane region" description="Helical" evidence="7">
    <location>
        <begin position="286"/>
        <end position="307"/>
    </location>
</feature>
<dbReference type="Gene3D" id="3.30.160.60">
    <property type="entry name" value="Classic Zinc Finger"/>
    <property type="match status" value="1"/>
</dbReference>
<keyword evidence="6" id="KW-0863">Zinc-finger</keyword>
<keyword evidence="6" id="KW-0479">Metal-binding</keyword>
<evidence type="ECO:0000256" key="3">
    <source>
        <dbReference type="ARBA" id="ARBA00022692"/>
    </source>
</evidence>
<evidence type="ECO:0000259" key="8">
    <source>
        <dbReference type="PROSITE" id="PS50157"/>
    </source>
</evidence>
<dbReference type="GO" id="GO:0016020">
    <property type="term" value="C:membrane"/>
    <property type="evidence" value="ECO:0007669"/>
    <property type="project" value="UniProtKB-SubCell"/>
</dbReference>
<evidence type="ECO:0000313" key="9">
    <source>
        <dbReference type="EMBL" id="KAK2609541.1"/>
    </source>
</evidence>
<reference evidence="9" key="1">
    <citation type="submission" date="2023-06" db="EMBL/GenBank/DDBJ databases">
        <authorList>
            <person name="Noh H."/>
        </authorList>
    </citation>
    <scope>NUCLEOTIDE SEQUENCE</scope>
    <source>
        <strain evidence="9">DUCC20226</strain>
    </source>
</reference>
<feature type="transmembrane region" description="Helical" evidence="7">
    <location>
        <begin position="87"/>
        <end position="105"/>
    </location>
</feature>
<feature type="transmembrane region" description="Helical" evidence="7">
    <location>
        <begin position="139"/>
        <end position="163"/>
    </location>
</feature>
<dbReference type="GO" id="GO:0022857">
    <property type="term" value="F:transmembrane transporter activity"/>
    <property type="evidence" value="ECO:0007669"/>
    <property type="project" value="InterPro"/>
</dbReference>
<evidence type="ECO:0000313" key="10">
    <source>
        <dbReference type="Proteomes" id="UP001265746"/>
    </source>
</evidence>
<name>A0AAD9SJD6_PHOAM</name>
<comment type="caution">
    <text evidence="9">The sequence shown here is derived from an EMBL/GenBank/DDBJ whole genome shotgun (WGS) entry which is preliminary data.</text>
</comment>
<feature type="domain" description="C2H2-type" evidence="8">
    <location>
        <begin position="654"/>
        <end position="682"/>
    </location>
</feature>
<dbReference type="EMBL" id="JAUJFL010000002">
    <property type="protein sequence ID" value="KAK2609541.1"/>
    <property type="molecule type" value="Genomic_DNA"/>
</dbReference>
<dbReference type="PROSITE" id="PS00028">
    <property type="entry name" value="ZINC_FINGER_C2H2_1"/>
    <property type="match status" value="2"/>
</dbReference>
<organism evidence="9 10">
    <name type="scientific">Phomopsis amygdali</name>
    <name type="common">Fusicoccum amygdali</name>
    <dbReference type="NCBI Taxonomy" id="1214568"/>
    <lineage>
        <taxon>Eukaryota</taxon>
        <taxon>Fungi</taxon>
        <taxon>Dikarya</taxon>
        <taxon>Ascomycota</taxon>
        <taxon>Pezizomycotina</taxon>
        <taxon>Sordariomycetes</taxon>
        <taxon>Sordariomycetidae</taxon>
        <taxon>Diaporthales</taxon>
        <taxon>Diaporthaceae</taxon>
        <taxon>Diaporthe</taxon>
    </lineage>
</organism>
<evidence type="ECO:0000256" key="6">
    <source>
        <dbReference type="PROSITE-ProRule" id="PRU00042"/>
    </source>
</evidence>
<evidence type="ECO:0000256" key="5">
    <source>
        <dbReference type="ARBA" id="ARBA00023136"/>
    </source>
</evidence>
<feature type="transmembrane region" description="Helical" evidence="7">
    <location>
        <begin position="50"/>
        <end position="67"/>
    </location>
</feature>
<dbReference type="InterPro" id="IPR036236">
    <property type="entry name" value="Znf_C2H2_sf"/>
</dbReference>
<comment type="subcellular location">
    <subcellularLocation>
        <location evidence="1">Membrane</location>
        <topology evidence="1">Multi-pass membrane protein</topology>
    </subcellularLocation>
</comment>
<feature type="transmembrane region" description="Helical" evidence="7">
    <location>
        <begin position="458"/>
        <end position="477"/>
    </location>
</feature>
<gene>
    <name evidence="9" type="ORF">N8I77_003037</name>
</gene>
<evidence type="ECO:0000256" key="4">
    <source>
        <dbReference type="ARBA" id="ARBA00022989"/>
    </source>
</evidence>
<keyword evidence="5 7" id="KW-0472">Membrane</keyword>